<reference evidence="2" key="1">
    <citation type="journal article" date="2023" name="Front. Plant Sci.">
        <title>Chromosomal-level genome assembly of Melastoma candidum provides insights into trichome evolution.</title>
        <authorList>
            <person name="Zhong Y."/>
            <person name="Wu W."/>
            <person name="Sun C."/>
            <person name="Zou P."/>
            <person name="Liu Y."/>
            <person name="Dai S."/>
            <person name="Zhou R."/>
        </authorList>
    </citation>
    <scope>NUCLEOTIDE SEQUENCE [LARGE SCALE GENOMIC DNA]</scope>
</reference>
<keyword evidence="2" id="KW-1185">Reference proteome</keyword>
<accession>A0ACB9N529</accession>
<comment type="caution">
    <text evidence="1">The sequence shown here is derived from an EMBL/GenBank/DDBJ whole genome shotgun (WGS) entry which is preliminary data.</text>
</comment>
<evidence type="ECO:0000313" key="1">
    <source>
        <dbReference type="EMBL" id="KAI4331634.1"/>
    </source>
</evidence>
<name>A0ACB9N529_9MYRT</name>
<dbReference type="EMBL" id="CM042887">
    <property type="protein sequence ID" value="KAI4331634.1"/>
    <property type="molecule type" value="Genomic_DNA"/>
</dbReference>
<protein>
    <submittedName>
        <fullName evidence="1">Uncharacterized protein</fullName>
    </submittedName>
</protein>
<sequence>MTGRRPVEYMEDDVVVLCEMVRGALEEGKAGSCVDGKLQGMFPSEEVIPVIKLGLICASQVQSKRPDMSEVVNILELIQCSSD</sequence>
<proteinExistence type="predicted"/>
<dbReference type="Proteomes" id="UP001057402">
    <property type="component" value="Chromosome 8"/>
</dbReference>
<gene>
    <name evidence="1" type="ORF">MLD38_029806</name>
</gene>
<evidence type="ECO:0000313" key="2">
    <source>
        <dbReference type="Proteomes" id="UP001057402"/>
    </source>
</evidence>
<organism evidence="1 2">
    <name type="scientific">Melastoma candidum</name>
    <dbReference type="NCBI Taxonomy" id="119954"/>
    <lineage>
        <taxon>Eukaryota</taxon>
        <taxon>Viridiplantae</taxon>
        <taxon>Streptophyta</taxon>
        <taxon>Embryophyta</taxon>
        <taxon>Tracheophyta</taxon>
        <taxon>Spermatophyta</taxon>
        <taxon>Magnoliopsida</taxon>
        <taxon>eudicotyledons</taxon>
        <taxon>Gunneridae</taxon>
        <taxon>Pentapetalae</taxon>
        <taxon>rosids</taxon>
        <taxon>malvids</taxon>
        <taxon>Myrtales</taxon>
        <taxon>Melastomataceae</taxon>
        <taxon>Melastomatoideae</taxon>
        <taxon>Melastomateae</taxon>
        <taxon>Melastoma</taxon>
    </lineage>
</organism>